<accession>A0ABY2HFP7</accession>
<reference evidence="2 3" key="1">
    <citation type="submission" date="2018-01" db="EMBL/GenBank/DDBJ databases">
        <title>Genome characterization of the sugarcane-associated fungus Trichoderma ghanense CCMA-1212 and their application in lignocelulose bioconversion.</title>
        <authorList>
            <person name="Steindorff A.S."/>
            <person name="Mendes T.D."/>
            <person name="Vilela E.S.D."/>
            <person name="Rodrigues D.S."/>
            <person name="Formighieri E.F."/>
            <person name="Melo I.S."/>
            <person name="Favaro L.C.L."/>
        </authorList>
    </citation>
    <scope>NUCLEOTIDE SEQUENCE [LARGE SCALE GENOMIC DNA]</scope>
    <source>
        <strain evidence="2 3">CCMA-1212</strain>
    </source>
</reference>
<protein>
    <submittedName>
        <fullName evidence="2">Uncharacterized protein</fullName>
    </submittedName>
</protein>
<dbReference type="GeneID" id="300572582"/>
<evidence type="ECO:0000313" key="3">
    <source>
        <dbReference type="Proteomes" id="UP001642720"/>
    </source>
</evidence>
<feature type="region of interest" description="Disordered" evidence="1">
    <location>
        <begin position="152"/>
        <end position="176"/>
    </location>
</feature>
<keyword evidence="3" id="KW-1185">Reference proteome</keyword>
<proteinExistence type="predicted"/>
<name>A0ABY2HFP7_9HYPO</name>
<feature type="region of interest" description="Disordered" evidence="1">
    <location>
        <begin position="67"/>
        <end position="112"/>
    </location>
</feature>
<gene>
    <name evidence="2" type="ORF">CCMA1212_000671</name>
</gene>
<evidence type="ECO:0000313" key="2">
    <source>
        <dbReference type="EMBL" id="TFB07224.1"/>
    </source>
</evidence>
<organism evidence="2 3">
    <name type="scientific">Trichoderma ghanense</name>
    <dbReference type="NCBI Taxonomy" id="65468"/>
    <lineage>
        <taxon>Eukaryota</taxon>
        <taxon>Fungi</taxon>
        <taxon>Dikarya</taxon>
        <taxon>Ascomycota</taxon>
        <taxon>Pezizomycotina</taxon>
        <taxon>Sordariomycetes</taxon>
        <taxon>Hypocreomycetidae</taxon>
        <taxon>Hypocreales</taxon>
        <taxon>Hypocreaceae</taxon>
        <taxon>Trichoderma</taxon>
    </lineage>
</organism>
<dbReference type="EMBL" id="PPTA01000001">
    <property type="protein sequence ID" value="TFB07224.1"/>
    <property type="molecule type" value="Genomic_DNA"/>
</dbReference>
<dbReference type="Proteomes" id="UP001642720">
    <property type="component" value="Unassembled WGS sequence"/>
</dbReference>
<evidence type="ECO:0000256" key="1">
    <source>
        <dbReference type="SAM" id="MobiDB-lite"/>
    </source>
</evidence>
<comment type="caution">
    <text evidence="2">The sequence shown here is derived from an EMBL/GenBank/DDBJ whole genome shotgun (WGS) entry which is preliminary data.</text>
</comment>
<sequence length="259" mass="28939">MPKLPANSATVAKRPLDRSIPPNCAVVRAELPAVGDANEEGESAMFYHQKSRNQISDRIHQFLGIHAPIARSSNSSSRKNGKDVKSRNLQRKIGKDGRSEKKKTSSWKVHHAKSSDQTLSMDLCAAWADFLLTVPLQRTDLVRGQPPDLQVHLTSFSPGARRRPRPDSFSGQPQRPQRVHLHIQWPACANQGVGAGQGLGALVKRRASNETFAANLRSRSSFILSTAVQFLCYMWTTFYHRWQMLLLLIPPYSRPSSIP</sequence>
<dbReference type="RefSeq" id="XP_073563425.1">
    <property type="nucleotide sequence ID" value="XM_073698132.1"/>
</dbReference>
<feature type="compositionally biased region" description="Basic and acidic residues" evidence="1">
    <location>
        <begin position="93"/>
        <end position="103"/>
    </location>
</feature>